<dbReference type="GO" id="GO:0016756">
    <property type="term" value="F:glutathione gamma-glutamylcysteinyltransferase activity"/>
    <property type="evidence" value="ECO:0007669"/>
    <property type="project" value="UniProtKB-EC"/>
</dbReference>
<dbReference type="InterPro" id="IPR040409">
    <property type="entry name" value="PCS-like"/>
</dbReference>
<dbReference type="Pfam" id="PF05023">
    <property type="entry name" value="Phytochelatin"/>
    <property type="match status" value="1"/>
</dbReference>
<dbReference type="InterPro" id="IPR038765">
    <property type="entry name" value="Papain-like_cys_pep_sf"/>
</dbReference>
<reference evidence="7" key="1">
    <citation type="submission" date="2022-11" db="UniProtKB">
        <authorList>
            <consortium name="WormBaseParasite"/>
        </authorList>
    </citation>
    <scope>IDENTIFICATION</scope>
</reference>
<evidence type="ECO:0000313" key="7">
    <source>
        <dbReference type="WBParaSite" id="ACRNAN_Path_672.g2518.t1"/>
    </source>
</evidence>
<keyword evidence="6" id="KW-1185">Reference proteome</keyword>
<dbReference type="PROSITE" id="PS51443">
    <property type="entry name" value="PCS"/>
    <property type="match status" value="1"/>
</dbReference>
<dbReference type="EC" id="2.3.2.15" evidence="1"/>
<dbReference type="GO" id="GO:0046938">
    <property type="term" value="P:phytochelatin biosynthetic process"/>
    <property type="evidence" value="ECO:0007669"/>
    <property type="project" value="InterPro"/>
</dbReference>
<dbReference type="WBParaSite" id="ACRNAN_Path_672.g2518.t1">
    <property type="protein sequence ID" value="ACRNAN_Path_672.g2518.t1"/>
    <property type="gene ID" value="ACRNAN_Path_672.g2518"/>
</dbReference>
<keyword evidence="3" id="KW-0808">Transferase</keyword>
<dbReference type="GO" id="GO:0010038">
    <property type="term" value="P:response to metal ion"/>
    <property type="evidence" value="ECO:0007669"/>
    <property type="project" value="InterPro"/>
</dbReference>
<accession>A0A914C9Q5</accession>
<feature type="domain" description="Peptidase C83" evidence="5">
    <location>
        <begin position="1"/>
        <end position="130"/>
    </location>
</feature>
<dbReference type="InterPro" id="IPR038156">
    <property type="entry name" value="PCS_N_sf"/>
</dbReference>
<name>A0A914C9Q5_9BILA</name>
<sequence>MEAFVELLVPSLLSTHFNICAKLTKSKKSPKNPFSKSLALNYPQNGYMVELHGVFAMANYRRQSIGVGASPHMSPIGAYHKDSDMLMILDTNSKYYESAWVPLHLMFDAIKTIDHHANKSRGILLAQLLK</sequence>
<dbReference type="AlphaFoldDB" id="A0A914C9Q5"/>
<evidence type="ECO:0000256" key="1">
    <source>
        <dbReference type="ARBA" id="ARBA00012468"/>
    </source>
</evidence>
<dbReference type="Gene3D" id="3.90.70.30">
    <property type="entry name" value="Phytochelatin synthase, N-terminal domain"/>
    <property type="match status" value="1"/>
</dbReference>
<dbReference type="SUPFAM" id="SSF54001">
    <property type="entry name" value="Cysteine proteinases"/>
    <property type="match status" value="1"/>
</dbReference>
<dbReference type="PANTHER" id="PTHR33447">
    <property type="entry name" value="GLUTATHIONE GAMMA-GLUTAMYLCYSTEINYLTRANSFERASE"/>
    <property type="match status" value="1"/>
</dbReference>
<organism evidence="6 7">
    <name type="scientific">Acrobeloides nanus</name>
    <dbReference type="NCBI Taxonomy" id="290746"/>
    <lineage>
        <taxon>Eukaryota</taxon>
        <taxon>Metazoa</taxon>
        <taxon>Ecdysozoa</taxon>
        <taxon>Nematoda</taxon>
        <taxon>Chromadorea</taxon>
        <taxon>Rhabditida</taxon>
        <taxon>Tylenchina</taxon>
        <taxon>Cephalobomorpha</taxon>
        <taxon>Cephaloboidea</taxon>
        <taxon>Cephalobidae</taxon>
        <taxon>Acrobeloides</taxon>
    </lineage>
</organism>
<protein>
    <recommendedName>
        <fullName evidence="1">glutathione gamma-glutamylcysteinyltransferase</fullName>
        <ecNumber evidence="1">2.3.2.15</ecNumber>
    </recommendedName>
</protein>
<keyword evidence="4" id="KW-0479">Metal-binding</keyword>
<dbReference type="Proteomes" id="UP000887540">
    <property type="component" value="Unplaced"/>
</dbReference>
<keyword evidence="2" id="KW-0104">Cadmium</keyword>
<evidence type="ECO:0000256" key="2">
    <source>
        <dbReference type="ARBA" id="ARBA00022539"/>
    </source>
</evidence>
<dbReference type="InterPro" id="IPR007719">
    <property type="entry name" value="PCS_N"/>
</dbReference>
<proteinExistence type="predicted"/>
<dbReference type="GO" id="GO:0046872">
    <property type="term" value="F:metal ion binding"/>
    <property type="evidence" value="ECO:0007669"/>
    <property type="project" value="UniProtKB-KW"/>
</dbReference>
<evidence type="ECO:0000256" key="4">
    <source>
        <dbReference type="ARBA" id="ARBA00022723"/>
    </source>
</evidence>
<evidence type="ECO:0000256" key="3">
    <source>
        <dbReference type="ARBA" id="ARBA00022679"/>
    </source>
</evidence>
<evidence type="ECO:0000259" key="5">
    <source>
        <dbReference type="PROSITE" id="PS51443"/>
    </source>
</evidence>
<evidence type="ECO:0000313" key="6">
    <source>
        <dbReference type="Proteomes" id="UP000887540"/>
    </source>
</evidence>